<name>A0A8S5MQT6_9CAUD</name>
<organism evidence="1">
    <name type="scientific">Siphoviridae sp. ctHSm42</name>
    <dbReference type="NCBI Taxonomy" id="2826232"/>
    <lineage>
        <taxon>Viruses</taxon>
        <taxon>Duplodnaviria</taxon>
        <taxon>Heunggongvirae</taxon>
        <taxon>Uroviricota</taxon>
        <taxon>Caudoviricetes</taxon>
    </lineage>
</organism>
<dbReference type="EMBL" id="BK014962">
    <property type="protein sequence ID" value="DAD84588.1"/>
    <property type="molecule type" value="Genomic_DNA"/>
</dbReference>
<sequence>MTSNTTNISIKDTKIIYKNYFQGNFVDVNKTDSNALLSNNISEQTKKPQA</sequence>
<proteinExistence type="predicted"/>
<reference evidence="1" key="1">
    <citation type="journal article" date="2021" name="Proc. Natl. Acad. Sci. U.S.A.">
        <title>A Catalog of Tens of Thousands of Viruses from Human Metagenomes Reveals Hidden Associations with Chronic Diseases.</title>
        <authorList>
            <person name="Tisza M.J."/>
            <person name="Buck C.B."/>
        </authorList>
    </citation>
    <scope>NUCLEOTIDE SEQUENCE</scope>
    <source>
        <strain evidence="1">CtHSm42</strain>
    </source>
</reference>
<evidence type="ECO:0000313" key="1">
    <source>
        <dbReference type="EMBL" id="DAD84588.1"/>
    </source>
</evidence>
<accession>A0A8S5MQT6</accession>
<protein>
    <submittedName>
        <fullName evidence="1">Uncharacterized protein</fullName>
    </submittedName>
</protein>